<evidence type="ECO:0000313" key="5">
    <source>
        <dbReference type="EMBL" id="MBV7270171.1"/>
    </source>
</evidence>
<accession>A0A9X1FAP5</accession>
<dbReference type="EMBL" id="JAGSPD010000011">
    <property type="protein sequence ID" value="MBV7270171.1"/>
    <property type="molecule type" value="Genomic_DNA"/>
</dbReference>
<dbReference type="AlphaFoldDB" id="A0A9X1FAP5"/>
<dbReference type="Pfam" id="PF03400">
    <property type="entry name" value="DDE_Tnp_IS1"/>
    <property type="match status" value="1"/>
</dbReference>
<evidence type="ECO:0000256" key="4">
    <source>
        <dbReference type="ARBA" id="ARBA00023172"/>
    </source>
</evidence>
<proteinExistence type="inferred from homology"/>
<dbReference type="InterPro" id="IPR051354">
    <property type="entry name" value="Transposase_27_IS1"/>
</dbReference>
<evidence type="ECO:0000256" key="3">
    <source>
        <dbReference type="ARBA" id="ARBA00022578"/>
    </source>
</evidence>
<dbReference type="Proteomes" id="UP001138894">
    <property type="component" value="Unassembled WGS sequence"/>
</dbReference>
<dbReference type="GO" id="GO:0004803">
    <property type="term" value="F:transposase activity"/>
    <property type="evidence" value="ECO:0007669"/>
    <property type="project" value="InterPro"/>
</dbReference>
<comment type="similarity">
    <text evidence="2">Belongs to the transposase 27 family.</text>
</comment>
<organism evidence="5 6">
    <name type="scientific">Winogradskyella luteola</name>
    <dbReference type="NCBI Taxonomy" id="2828330"/>
    <lineage>
        <taxon>Bacteria</taxon>
        <taxon>Pseudomonadati</taxon>
        <taxon>Bacteroidota</taxon>
        <taxon>Flavobacteriia</taxon>
        <taxon>Flavobacteriales</taxon>
        <taxon>Flavobacteriaceae</taxon>
        <taxon>Winogradskyella</taxon>
    </lineage>
</organism>
<dbReference type="GO" id="GO:0003677">
    <property type="term" value="F:DNA binding"/>
    <property type="evidence" value="ECO:0007669"/>
    <property type="project" value="InterPro"/>
</dbReference>
<sequence>MLLNKDSLSLRVVNWCLIIFTDMKCKNCNQSSCIKKGKRNGEQRYYCKNCQCSFQLKYTYKAYNSNTNELIRSLLKEGCGIRSISRIVNISSKTVLSRLLRISNQIKSPYFNKLGCKFEVDEMWTYINNKDNFTWITYAIERETKHVIDFFVGSKSKENIKPLINKLLLLQTTKIYTDRLNIYPPLIPKEVHKRFQYCTNRIERMNLNLRTHIKRLSRKTICFSKNKIYLEAHLKIYFWG</sequence>
<evidence type="ECO:0000256" key="2">
    <source>
        <dbReference type="ARBA" id="ARBA00008841"/>
    </source>
</evidence>
<dbReference type="PANTHER" id="PTHR33293:SF1">
    <property type="entry name" value="INSERTION ELEMENT IS1 1 PROTEIN INSB-RELATED"/>
    <property type="match status" value="1"/>
</dbReference>
<protein>
    <submittedName>
        <fullName evidence="5">IS1 family transposase</fullName>
    </submittedName>
</protein>
<keyword evidence="4" id="KW-0233">DNA recombination</keyword>
<dbReference type="PANTHER" id="PTHR33293">
    <property type="entry name" value="INSERTION ELEMENT IS1 1 PROTEIN INSB-RELATED"/>
    <property type="match status" value="1"/>
</dbReference>
<gene>
    <name evidence="5" type="ORF">KCG49_13325</name>
</gene>
<evidence type="ECO:0000313" key="6">
    <source>
        <dbReference type="Proteomes" id="UP001138894"/>
    </source>
</evidence>
<dbReference type="GO" id="GO:0006313">
    <property type="term" value="P:DNA transposition"/>
    <property type="evidence" value="ECO:0007669"/>
    <property type="project" value="InterPro"/>
</dbReference>
<name>A0A9X1FAP5_9FLAO</name>
<evidence type="ECO:0000256" key="1">
    <source>
        <dbReference type="ARBA" id="ARBA00004091"/>
    </source>
</evidence>
<comment type="function">
    <text evidence="1">Absolutely required for transposition of IS1.</text>
</comment>
<reference evidence="5" key="1">
    <citation type="submission" date="2021-04" db="EMBL/GenBank/DDBJ databases">
        <authorList>
            <person name="Pira H."/>
            <person name="Risdian C."/>
            <person name="Wink J."/>
        </authorList>
    </citation>
    <scope>NUCLEOTIDE SEQUENCE</scope>
    <source>
        <strain evidence="5">WHY3</strain>
    </source>
</reference>
<comment type="caution">
    <text evidence="5">The sequence shown here is derived from an EMBL/GenBank/DDBJ whole genome shotgun (WGS) entry which is preliminary data.</text>
</comment>
<keyword evidence="6" id="KW-1185">Reference proteome</keyword>
<dbReference type="InterPro" id="IPR005063">
    <property type="entry name" value="Transposase_27"/>
</dbReference>
<keyword evidence="3" id="KW-0815">Transposition</keyword>
<dbReference type="NCBIfam" id="NF033558">
    <property type="entry name" value="transpos_IS1"/>
    <property type="match status" value="1"/>
</dbReference>